<dbReference type="SMART" id="SM00382">
    <property type="entry name" value="AAA"/>
    <property type="match status" value="1"/>
</dbReference>
<dbReference type="InterPro" id="IPR017871">
    <property type="entry name" value="ABC_transporter-like_CS"/>
</dbReference>
<proteinExistence type="predicted"/>
<keyword evidence="1" id="KW-0813">Transport</keyword>
<dbReference type="GO" id="GO:0016887">
    <property type="term" value="F:ATP hydrolysis activity"/>
    <property type="evidence" value="ECO:0007669"/>
    <property type="project" value="InterPro"/>
</dbReference>
<evidence type="ECO:0000256" key="3">
    <source>
        <dbReference type="ARBA" id="ARBA00022840"/>
    </source>
</evidence>
<dbReference type="InterPro" id="IPR003439">
    <property type="entry name" value="ABC_transporter-like_ATP-bd"/>
</dbReference>
<feature type="domain" description="ABC transporter" evidence="5">
    <location>
        <begin position="2"/>
        <end position="239"/>
    </location>
</feature>
<dbReference type="GO" id="GO:0005524">
    <property type="term" value="F:ATP binding"/>
    <property type="evidence" value="ECO:0007669"/>
    <property type="project" value="UniProtKB-KW"/>
</dbReference>
<dbReference type="SUPFAM" id="SSF52540">
    <property type="entry name" value="P-loop containing nucleoside triphosphate hydrolases"/>
    <property type="match status" value="1"/>
</dbReference>
<keyword evidence="3 6" id="KW-0067">ATP-binding</keyword>
<dbReference type="NCBIfam" id="NF010068">
    <property type="entry name" value="PRK13548.1"/>
    <property type="match status" value="1"/>
</dbReference>
<evidence type="ECO:0000313" key="6">
    <source>
        <dbReference type="EMBL" id="TCL53114.1"/>
    </source>
</evidence>
<dbReference type="Pfam" id="PF01955">
    <property type="entry name" value="CbiZ"/>
    <property type="match status" value="1"/>
</dbReference>
<dbReference type="EMBL" id="SLUL01000001">
    <property type="protein sequence ID" value="TCL53114.1"/>
    <property type="molecule type" value="Genomic_DNA"/>
</dbReference>
<dbReference type="FunFam" id="3.40.50.300:FF:000134">
    <property type="entry name" value="Iron-enterobactin ABC transporter ATP-binding protein"/>
    <property type="match status" value="1"/>
</dbReference>
<evidence type="ECO:0000256" key="4">
    <source>
        <dbReference type="ARBA" id="ARBA00022967"/>
    </source>
</evidence>
<sequence>MIKVQHVSYQYGEQKVLHDLSFTVRSGEFFGILGPNGSGKTTLLKLLSRELPLQEGTILLEGKQIERYTPKQFARLVAVLPQHADVSFGYAVQEMVELGRYAHQSSLFPRWTKEDEQAVEQALRSVSLYEKKNEPLEHLSGGERQRASLARALAQEPRVLLLDEPTNHMDLAQQLKLLDLLKKRVREKQLTVVAIFHDLNLAALYCDRILLLREGKVASIGNPHDLLEEETLQEVFQTPLKRQEHPLVPKALVTLMPTQEEMKNEKEKWAVSASDEMIVIQTVQPFKALSSALVGAGFRWATTFVNRYVPLDYHCDEAEKEMREYLQRHQFDEQWTIGMMTAVQLEDAAYVSLADESFRLLTVVTAGVGNAVDSANAWRRDDVLFAPGTINIVVLLDAHLSEAAYVQAMMTATEAKVKALYDEAVFDPKTNTMATGTSTDSLVIAASQQNEYCEYAGTITPLGKMIGRAVYEATREALKRYRKRKERS</sequence>
<gene>
    <name evidence="6" type="ORF">EDD69_101121</name>
</gene>
<dbReference type="CDD" id="cd03214">
    <property type="entry name" value="ABC_Iron-Siderophores_B12_Hemin"/>
    <property type="match status" value="1"/>
</dbReference>
<evidence type="ECO:0000256" key="2">
    <source>
        <dbReference type="ARBA" id="ARBA00022741"/>
    </source>
</evidence>
<dbReference type="PROSITE" id="PS00211">
    <property type="entry name" value="ABC_TRANSPORTER_1"/>
    <property type="match status" value="1"/>
</dbReference>
<organism evidence="6 7">
    <name type="scientific">Thermolongibacillus altinsuensis</name>
    <dbReference type="NCBI Taxonomy" id="575256"/>
    <lineage>
        <taxon>Bacteria</taxon>
        <taxon>Bacillati</taxon>
        <taxon>Bacillota</taxon>
        <taxon>Bacilli</taxon>
        <taxon>Bacillales</taxon>
        <taxon>Anoxybacillaceae</taxon>
        <taxon>Thermolongibacillus</taxon>
    </lineage>
</organism>
<keyword evidence="2" id="KW-0547">Nucleotide-binding</keyword>
<dbReference type="InterPro" id="IPR027417">
    <property type="entry name" value="P-loop_NTPase"/>
</dbReference>
<keyword evidence="7" id="KW-1185">Reference proteome</keyword>
<evidence type="ECO:0000256" key="1">
    <source>
        <dbReference type="ARBA" id="ARBA00022448"/>
    </source>
</evidence>
<dbReference type="InterPro" id="IPR002808">
    <property type="entry name" value="AdoCbi_amidolase"/>
</dbReference>
<comment type="caution">
    <text evidence="6">The sequence shown here is derived from an EMBL/GenBank/DDBJ whole genome shotgun (WGS) entry which is preliminary data.</text>
</comment>
<dbReference type="PANTHER" id="PTHR42794:SF1">
    <property type="entry name" value="HEMIN IMPORT ATP-BINDING PROTEIN HMUV"/>
    <property type="match status" value="1"/>
</dbReference>
<reference evidence="6 7" key="1">
    <citation type="submission" date="2019-03" db="EMBL/GenBank/DDBJ databases">
        <title>Genomic Encyclopedia of Type Strains, Phase IV (KMG-IV): sequencing the most valuable type-strain genomes for metagenomic binning, comparative biology and taxonomic classification.</title>
        <authorList>
            <person name="Goeker M."/>
        </authorList>
    </citation>
    <scope>NUCLEOTIDE SEQUENCE [LARGE SCALE GENOMIC DNA]</scope>
    <source>
        <strain evidence="6 7">DSM 24979</strain>
    </source>
</reference>
<dbReference type="InterPro" id="IPR003593">
    <property type="entry name" value="AAA+_ATPase"/>
</dbReference>
<dbReference type="Proteomes" id="UP000295658">
    <property type="component" value="Unassembled WGS sequence"/>
</dbReference>
<dbReference type="AlphaFoldDB" id="A0A4R1QQR5"/>
<protein>
    <submittedName>
        <fullName evidence="6">Iron complex transport system ATP-binding protein</fullName>
    </submittedName>
</protein>
<dbReference type="PANTHER" id="PTHR42794">
    <property type="entry name" value="HEMIN IMPORT ATP-BINDING PROTEIN HMUV"/>
    <property type="match status" value="1"/>
</dbReference>
<accession>A0A4R1QQR5</accession>
<evidence type="ECO:0000313" key="7">
    <source>
        <dbReference type="Proteomes" id="UP000295658"/>
    </source>
</evidence>
<evidence type="ECO:0000259" key="5">
    <source>
        <dbReference type="PROSITE" id="PS50893"/>
    </source>
</evidence>
<dbReference type="Pfam" id="PF00005">
    <property type="entry name" value="ABC_tran"/>
    <property type="match status" value="1"/>
</dbReference>
<name>A0A4R1QQR5_9BACL</name>
<keyword evidence="4" id="KW-1278">Translocase</keyword>
<dbReference type="PROSITE" id="PS50893">
    <property type="entry name" value="ABC_TRANSPORTER_2"/>
    <property type="match status" value="1"/>
</dbReference>
<dbReference type="Gene3D" id="3.40.50.300">
    <property type="entry name" value="P-loop containing nucleotide triphosphate hydrolases"/>
    <property type="match status" value="1"/>
</dbReference>